<protein>
    <submittedName>
        <fullName evidence="1">GH17684</fullName>
    </submittedName>
</protein>
<dbReference type="AlphaFoldDB" id="B4JWV1"/>
<gene>
    <name evidence="1" type="primary">Dgri\GH17684</name>
    <name evidence="1" type="ORF">Dgri_GH17684</name>
</gene>
<dbReference type="FunCoup" id="B4JWV1">
    <property type="interactions" value="3"/>
</dbReference>
<accession>B4JWV1</accession>
<dbReference type="InParanoid" id="B4JWV1"/>
<dbReference type="EMBL" id="CH916376">
    <property type="protein sequence ID" value="EDV95227.1"/>
    <property type="molecule type" value="Genomic_DNA"/>
</dbReference>
<reference evidence="1 2" key="1">
    <citation type="journal article" date="2007" name="Nature">
        <title>Evolution of genes and genomes on the Drosophila phylogeny.</title>
        <authorList>
            <consortium name="Drosophila 12 Genomes Consortium"/>
            <person name="Clark A.G."/>
            <person name="Eisen M.B."/>
            <person name="Smith D.R."/>
            <person name="Bergman C.M."/>
            <person name="Oliver B."/>
            <person name="Markow T.A."/>
            <person name="Kaufman T.C."/>
            <person name="Kellis M."/>
            <person name="Gelbart W."/>
            <person name="Iyer V.N."/>
            <person name="Pollard D.A."/>
            <person name="Sackton T.B."/>
            <person name="Larracuente A.M."/>
            <person name="Singh N.D."/>
            <person name="Abad J.P."/>
            <person name="Abt D.N."/>
            <person name="Adryan B."/>
            <person name="Aguade M."/>
            <person name="Akashi H."/>
            <person name="Anderson W.W."/>
            <person name="Aquadro C.F."/>
            <person name="Ardell D.H."/>
            <person name="Arguello R."/>
            <person name="Artieri C.G."/>
            <person name="Barbash D.A."/>
            <person name="Barker D."/>
            <person name="Barsanti P."/>
            <person name="Batterham P."/>
            <person name="Batzoglou S."/>
            <person name="Begun D."/>
            <person name="Bhutkar A."/>
            <person name="Blanco E."/>
            <person name="Bosak S.A."/>
            <person name="Bradley R.K."/>
            <person name="Brand A.D."/>
            <person name="Brent M.R."/>
            <person name="Brooks A.N."/>
            <person name="Brown R.H."/>
            <person name="Butlin R.K."/>
            <person name="Caggese C."/>
            <person name="Calvi B.R."/>
            <person name="Bernardo de Carvalho A."/>
            <person name="Caspi A."/>
            <person name="Castrezana S."/>
            <person name="Celniker S.E."/>
            <person name="Chang J.L."/>
            <person name="Chapple C."/>
            <person name="Chatterji S."/>
            <person name="Chinwalla A."/>
            <person name="Civetta A."/>
            <person name="Clifton S.W."/>
            <person name="Comeron J.M."/>
            <person name="Costello J.C."/>
            <person name="Coyne J.A."/>
            <person name="Daub J."/>
            <person name="David R.G."/>
            <person name="Delcher A.L."/>
            <person name="Delehaunty K."/>
            <person name="Do C.B."/>
            <person name="Ebling H."/>
            <person name="Edwards K."/>
            <person name="Eickbush T."/>
            <person name="Evans J.D."/>
            <person name="Filipski A."/>
            <person name="Findeiss S."/>
            <person name="Freyhult E."/>
            <person name="Fulton L."/>
            <person name="Fulton R."/>
            <person name="Garcia A.C."/>
            <person name="Gardiner A."/>
            <person name="Garfield D.A."/>
            <person name="Garvin B.E."/>
            <person name="Gibson G."/>
            <person name="Gilbert D."/>
            <person name="Gnerre S."/>
            <person name="Godfrey J."/>
            <person name="Good R."/>
            <person name="Gotea V."/>
            <person name="Gravely B."/>
            <person name="Greenberg A.J."/>
            <person name="Griffiths-Jones S."/>
            <person name="Gross S."/>
            <person name="Guigo R."/>
            <person name="Gustafson E.A."/>
            <person name="Haerty W."/>
            <person name="Hahn M.W."/>
            <person name="Halligan D.L."/>
            <person name="Halpern A.L."/>
            <person name="Halter G.M."/>
            <person name="Han M.V."/>
            <person name="Heger A."/>
            <person name="Hillier L."/>
            <person name="Hinrichs A.S."/>
            <person name="Holmes I."/>
            <person name="Hoskins R.A."/>
            <person name="Hubisz M.J."/>
            <person name="Hultmark D."/>
            <person name="Huntley M.A."/>
            <person name="Jaffe D.B."/>
            <person name="Jagadeeshan S."/>
            <person name="Jeck W.R."/>
            <person name="Johnson J."/>
            <person name="Jones C.D."/>
            <person name="Jordan W.C."/>
            <person name="Karpen G.H."/>
            <person name="Kataoka E."/>
            <person name="Keightley P.D."/>
            <person name="Kheradpour P."/>
            <person name="Kirkness E.F."/>
            <person name="Koerich L.B."/>
            <person name="Kristiansen K."/>
            <person name="Kudrna D."/>
            <person name="Kulathinal R.J."/>
            <person name="Kumar S."/>
            <person name="Kwok R."/>
            <person name="Lander E."/>
            <person name="Langley C.H."/>
            <person name="Lapoint R."/>
            <person name="Lazzaro B.P."/>
            <person name="Lee S.J."/>
            <person name="Levesque L."/>
            <person name="Li R."/>
            <person name="Lin C.F."/>
            <person name="Lin M.F."/>
            <person name="Lindblad-Toh K."/>
            <person name="Llopart A."/>
            <person name="Long M."/>
            <person name="Low L."/>
            <person name="Lozovsky E."/>
            <person name="Lu J."/>
            <person name="Luo M."/>
            <person name="Machado C.A."/>
            <person name="Makalowski W."/>
            <person name="Marzo M."/>
            <person name="Matsuda M."/>
            <person name="Matzkin L."/>
            <person name="McAllister B."/>
            <person name="McBride C.S."/>
            <person name="McKernan B."/>
            <person name="McKernan K."/>
            <person name="Mendez-Lago M."/>
            <person name="Minx P."/>
            <person name="Mollenhauer M.U."/>
            <person name="Montooth K."/>
            <person name="Mount S.M."/>
            <person name="Mu X."/>
            <person name="Myers E."/>
            <person name="Negre B."/>
            <person name="Newfeld S."/>
            <person name="Nielsen R."/>
            <person name="Noor M.A."/>
            <person name="O'Grady P."/>
            <person name="Pachter L."/>
            <person name="Papaceit M."/>
            <person name="Parisi M.J."/>
            <person name="Parisi M."/>
            <person name="Parts L."/>
            <person name="Pedersen J.S."/>
            <person name="Pesole G."/>
            <person name="Phillippy A.M."/>
            <person name="Ponting C.P."/>
            <person name="Pop M."/>
            <person name="Porcelli D."/>
            <person name="Powell J.R."/>
            <person name="Prohaska S."/>
            <person name="Pruitt K."/>
            <person name="Puig M."/>
            <person name="Quesneville H."/>
            <person name="Ram K.R."/>
            <person name="Rand D."/>
            <person name="Rasmussen M.D."/>
            <person name="Reed L.K."/>
            <person name="Reenan R."/>
            <person name="Reily A."/>
            <person name="Remington K.A."/>
            <person name="Rieger T.T."/>
            <person name="Ritchie M.G."/>
            <person name="Robin C."/>
            <person name="Rogers Y.H."/>
            <person name="Rohde C."/>
            <person name="Rozas J."/>
            <person name="Rubenfield M.J."/>
            <person name="Ruiz A."/>
            <person name="Russo S."/>
            <person name="Salzberg S.L."/>
            <person name="Sanchez-Gracia A."/>
            <person name="Saranga D.J."/>
            <person name="Sato H."/>
            <person name="Schaeffer S.W."/>
            <person name="Schatz M.C."/>
            <person name="Schlenke T."/>
            <person name="Schwartz R."/>
            <person name="Segarra C."/>
            <person name="Singh R.S."/>
            <person name="Sirot L."/>
            <person name="Sirota M."/>
            <person name="Sisneros N.B."/>
            <person name="Smith C.D."/>
            <person name="Smith T.F."/>
            <person name="Spieth J."/>
            <person name="Stage D.E."/>
            <person name="Stark A."/>
            <person name="Stephan W."/>
            <person name="Strausberg R.L."/>
            <person name="Strempel S."/>
            <person name="Sturgill D."/>
            <person name="Sutton G."/>
            <person name="Sutton G.G."/>
            <person name="Tao W."/>
            <person name="Teichmann S."/>
            <person name="Tobari Y.N."/>
            <person name="Tomimura Y."/>
            <person name="Tsolas J.M."/>
            <person name="Valente V.L."/>
            <person name="Venter E."/>
            <person name="Venter J.C."/>
            <person name="Vicario S."/>
            <person name="Vieira F.G."/>
            <person name="Vilella A.J."/>
            <person name="Villasante A."/>
            <person name="Walenz B."/>
            <person name="Wang J."/>
            <person name="Wasserman M."/>
            <person name="Watts T."/>
            <person name="Wilson D."/>
            <person name="Wilson R.K."/>
            <person name="Wing R.A."/>
            <person name="Wolfner M.F."/>
            <person name="Wong A."/>
            <person name="Wong G.K."/>
            <person name="Wu C.I."/>
            <person name="Wu G."/>
            <person name="Yamamoto D."/>
            <person name="Yang H.P."/>
            <person name="Yang S.P."/>
            <person name="Yorke J.A."/>
            <person name="Yoshida K."/>
            <person name="Zdobnov E."/>
            <person name="Zhang P."/>
            <person name="Zhang Y."/>
            <person name="Zimin A.V."/>
            <person name="Baldwin J."/>
            <person name="Abdouelleil A."/>
            <person name="Abdulkadir J."/>
            <person name="Abebe A."/>
            <person name="Abera B."/>
            <person name="Abreu J."/>
            <person name="Acer S.C."/>
            <person name="Aftuck L."/>
            <person name="Alexander A."/>
            <person name="An P."/>
            <person name="Anderson E."/>
            <person name="Anderson S."/>
            <person name="Arachi H."/>
            <person name="Azer M."/>
            <person name="Bachantsang P."/>
            <person name="Barry A."/>
            <person name="Bayul T."/>
            <person name="Berlin A."/>
            <person name="Bessette D."/>
            <person name="Bloom T."/>
            <person name="Blye J."/>
            <person name="Boguslavskiy L."/>
            <person name="Bonnet C."/>
            <person name="Boukhgalter B."/>
            <person name="Bourzgui I."/>
            <person name="Brown A."/>
            <person name="Cahill P."/>
            <person name="Channer S."/>
            <person name="Cheshatsang Y."/>
            <person name="Chuda L."/>
            <person name="Citroen M."/>
            <person name="Collymore A."/>
            <person name="Cooke P."/>
            <person name="Costello M."/>
            <person name="D'Aco K."/>
            <person name="Daza R."/>
            <person name="De Haan G."/>
            <person name="DeGray S."/>
            <person name="DeMaso C."/>
            <person name="Dhargay N."/>
            <person name="Dooley K."/>
            <person name="Dooley E."/>
            <person name="Doricent M."/>
            <person name="Dorje P."/>
            <person name="Dorjee K."/>
            <person name="Dupes A."/>
            <person name="Elong R."/>
            <person name="Falk J."/>
            <person name="Farina A."/>
            <person name="Faro S."/>
            <person name="Ferguson D."/>
            <person name="Fisher S."/>
            <person name="Foley C.D."/>
            <person name="Franke A."/>
            <person name="Friedrich D."/>
            <person name="Gadbois L."/>
            <person name="Gearin G."/>
            <person name="Gearin C.R."/>
            <person name="Giannoukos G."/>
            <person name="Goode T."/>
            <person name="Graham J."/>
            <person name="Grandbois E."/>
            <person name="Grewal S."/>
            <person name="Gyaltsen K."/>
            <person name="Hafez N."/>
            <person name="Hagos B."/>
            <person name="Hall J."/>
            <person name="Henson C."/>
            <person name="Hollinger A."/>
            <person name="Honan T."/>
            <person name="Huard M.D."/>
            <person name="Hughes L."/>
            <person name="Hurhula B."/>
            <person name="Husby M.E."/>
            <person name="Kamat A."/>
            <person name="Kanga B."/>
            <person name="Kashin S."/>
            <person name="Khazanovich D."/>
            <person name="Kisner P."/>
            <person name="Lance K."/>
            <person name="Lara M."/>
            <person name="Lee W."/>
            <person name="Lennon N."/>
            <person name="Letendre F."/>
            <person name="LeVine R."/>
            <person name="Lipovsky A."/>
            <person name="Liu X."/>
            <person name="Liu J."/>
            <person name="Liu S."/>
            <person name="Lokyitsang T."/>
            <person name="Lokyitsang Y."/>
            <person name="Lubonja R."/>
            <person name="Lui A."/>
            <person name="MacDonald P."/>
            <person name="Magnisalis V."/>
            <person name="Maru K."/>
            <person name="Matthews C."/>
            <person name="McCusker W."/>
            <person name="McDonough S."/>
            <person name="Mehta T."/>
            <person name="Meldrim J."/>
            <person name="Meneus L."/>
            <person name="Mihai O."/>
            <person name="Mihalev A."/>
            <person name="Mihova T."/>
            <person name="Mittelman R."/>
            <person name="Mlenga V."/>
            <person name="Montmayeur A."/>
            <person name="Mulrain L."/>
            <person name="Navidi A."/>
            <person name="Naylor J."/>
            <person name="Negash T."/>
            <person name="Nguyen T."/>
            <person name="Nguyen N."/>
            <person name="Nicol R."/>
            <person name="Norbu C."/>
            <person name="Norbu N."/>
            <person name="Novod N."/>
            <person name="O'Neill B."/>
            <person name="Osman S."/>
            <person name="Markiewicz E."/>
            <person name="Oyono O.L."/>
            <person name="Patti C."/>
            <person name="Phunkhang P."/>
            <person name="Pierre F."/>
            <person name="Priest M."/>
            <person name="Raghuraman S."/>
            <person name="Rege F."/>
            <person name="Reyes R."/>
            <person name="Rise C."/>
            <person name="Rogov P."/>
            <person name="Ross K."/>
            <person name="Ryan E."/>
            <person name="Settipalli S."/>
            <person name="Shea T."/>
            <person name="Sherpa N."/>
            <person name="Shi L."/>
            <person name="Shih D."/>
            <person name="Sparrow T."/>
            <person name="Spaulding J."/>
            <person name="Stalker J."/>
            <person name="Stange-Thomann N."/>
            <person name="Stavropoulos S."/>
            <person name="Stone C."/>
            <person name="Strader C."/>
            <person name="Tesfaye S."/>
            <person name="Thomson T."/>
            <person name="Thoulutsang Y."/>
            <person name="Thoulutsang D."/>
            <person name="Topham K."/>
            <person name="Topping I."/>
            <person name="Tsamla T."/>
            <person name="Vassiliev H."/>
            <person name="Vo A."/>
            <person name="Wangchuk T."/>
            <person name="Wangdi T."/>
            <person name="Weiand M."/>
            <person name="Wilkinson J."/>
            <person name="Wilson A."/>
            <person name="Yadav S."/>
            <person name="Young G."/>
            <person name="Yu Q."/>
            <person name="Zembek L."/>
            <person name="Zhong D."/>
            <person name="Zimmer A."/>
            <person name="Zwirko Z."/>
            <person name="Jaffe D.B."/>
            <person name="Alvarez P."/>
            <person name="Brockman W."/>
            <person name="Butler J."/>
            <person name="Chin C."/>
            <person name="Gnerre S."/>
            <person name="Grabherr M."/>
            <person name="Kleber M."/>
            <person name="Mauceli E."/>
            <person name="MacCallum I."/>
        </authorList>
    </citation>
    <scope>NUCLEOTIDE SEQUENCE [LARGE SCALE GENOMIC DNA]</scope>
    <source>
        <strain evidence="2">Tucson 15287-2541.00</strain>
    </source>
</reference>
<proteinExistence type="predicted"/>
<dbReference type="STRING" id="7222.B4JWV1"/>
<dbReference type="HOGENOM" id="CLU_2186626_0_0_1"/>
<evidence type="ECO:0000313" key="1">
    <source>
        <dbReference type="EMBL" id="EDV95227.1"/>
    </source>
</evidence>
<keyword evidence="2" id="KW-1185">Reference proteome</keyword>
<sequence>MLSKLNKKWLQNYSAKQHMPTPDVDAEYVEVNTLDDNEEVAYRINVPPLRRHWKSTSFDLKVRGAVCKQNLIQPLITWQLLDSIMDVPSDEGTVIFQRHIDNMLQQVDK</sequence>
<organism evidence="2">
    <name type="scientific">Drosophila grimshawi</name>
    <name type="common">Hawaiian fruit fly</name>
    <name type="synonym">Idiomyia grimshawi</name>
    <dbReference type="NCBI Taxonomy" id="7222"/>
    <lineage>
        <taxon>Eukaryota</taxon>
        <taxon>Metazoa</taxon>
        <taxon>Ecdysozoa</taxon>
        <taxon>Arthropoda</taxon>
        <taxon>Hexapoda</taxon>
        <taxon>Insecta</taxon>
        <taxon>Pterygota</taxon>
        <taxon>Neoptera</taxon>
        <taxon>Endopterygota</taxon>
        <taxon>Diptera</taxon>
        <taxon>Brachycera</taxon>
        <taxon>Muscomorpha</taxon>
        <taxon>Ephydroidea</taxon>
        <taxon>Drosophilidae</taxon>
        <taxon>Drosophila</taxon>
        <taxon>Hawaiian Drosophila</taxon>
    </lineage>
</organism>
<dbReference type="PhylomeDB" id="B4JWV1"/>
<evidence type="ECO:0000313" key="2">
    <source>
        <dbReference type="Proteomes" id="UP000001070"/>
    </source>
</evidence>
<dbReference type="Proteomes" id="UP000001070">
    <property type="component" value="Unassembled WGS sequence"/>
</dbReference>
<name>B4JWV1_DROGR</name>